<proteinExistence type="predicted"/>
<evidence type="ECO:0000313" key="2">
    <source>
        <dbReference type="Proteomes" id="UP000298652"/>
    </source>
</evidence>
<organism evidence="1 2">
    <name type="scientific">Setaria viridis</name>
    <name type="common">Green bristlegrass</name>
    <name type="synonym">Setaria italica subsp. viridis</name>
    <dbReference type="NCBI Taxonomy" id="4556"/>
    <lineage>
        <taxon>Eukaryota</taxon>
        <taxon>Viridiplantae</taxon>
        <taxon>Streptophyta</taxon>
        <taxon>Embryophyta</taxon>
        <taxon>Tracheophyta</taxon>
        <taxon>Spermatophyta</taxon>
        <taxon>Magnoliopsida</taxon>
        <taxon>Liliopsida</taxon>
        <taxon>Poales</taxon>
        <taxon>Poaceae</taxon>
        <taxon>PACMAD clade</taxon>
        <taxon>Panicoideae</taxon>
        <taxon>Panicodae</taxon>
        <taxon>Paniceae</taxon>
        <taxon>Cenchrinae</taxon>
        <taxon>Setaria</taxon>
    </lineage>
</organism>
<gene>
    <name evidence="1" type="ORF">SEVIR_8G083966v2</name>
</gene>
<accession>A0A4U6THM1</accession>
<dbReference type="AlphaFoldDB" id="A0A4U6THM1"/>
<sequence>MFVPQPAVNIMNSMPCTSHLRSTQTHLRWTHADKEPIQMM</sequence>
<dbReference type="Gramene" id="TKW00059">
    <property type="protein sequence ID" value="TKW00059"/>
    <property type="gene ID" value="SEVIR_8G083966v2"/>
</dbReference>
<keyword evidence="2" id="KW-1185">Reference proteome</keyword>
<dbReference type="EMBL" id="CM016559">
    <property type="protein sequence ID" value="TKW00059.1"/>
    <property type="molecule type" value="Genomic_DNA"/>
</dbReference>
<dbReference type="Proteomes" id="UP000298652">
    <property type="component" value="Chromosome 8"/>
</dbReference>
<evidence type="ECO:0000313" key="1">
    <source>
        <dbReference type="EMBL" id="TKW00059.1"/>
    </source>
</evidence>
<reference evidence="1" key="1">
    <citation type="submission" date="2019-03" db="EMBL/GenBank/DDBJ databases">
        <title>WGS assembly of Setaria viridis.</title>
        <authorList>
            <person name="Huang P."/>
            <person name="Jenkins J."/>
            <person name="Grimwood J."/>
            <person name="Barry K."/>
            <person name="Healey A."/>
            <person name="Mamidi S."/>
            <person name="Sreedasyam A."/>
            <person name="Shu S."/>
            <person name="Feldman M."/>
            <person name="Wu J."/>
            <person name="Yu Y."/>
            <person name="Chen C."/>
            <person name="Johnson J."/>
            <person name="Rokhsar D."/>
            <person name="Baxter I."/>
            <person name="Schmutz J."/>
            <person name="Brutnell T."/>
            <person name="Kellogg E."/>
        </authorList>
    </citation>
    <scope>NUCLEOTIDE SEQUENCE [LARGE SCALE GENOMIC DNA]</scope>
</reference>
<protein>
    <submittedName>
        <fullName evidence="1">Uncharacterized protein</fullName>
    </submittedName>
</protein>
<name>A0A4U6THM1_SETVI</name>